<accession>A0A1R3IAU7</accession>
<dbReference type="Proteomes" id="UP000188268">
    <property type="component" value="Unassembled WGS sequence"/>
</dbReference>
<gene>
    <name evidence="1" type="ORF">CCACVL1_13506</name>
</gene>
<proteinExistence type="predicted"/>
<sequence>MSEAEVDFLHKVGTTELTLCRIDQKIDFVGFWLLSSLSWHVGGLDSLTGLDTVTVGREQENAFSFGK</sequence>
<comment type="caution">
    <text evidence="1">The sequence shown here is derived from an EMBL/GenBank/DDBJ whole genome shotgun (WGS) entry which is preliminary data.</text>
</comment>
<organism evidence="1 2">
    <name type="scientific">Corchorus capsularis</name>
    <name type="common">Jute</name>
    <dbReference type="NCBI Taxonomy" id="210143"/>
    <lineage>
        <taxon>Eukaryota</taxon>
        <taxon>Viridiplantae</taxon>
        <taxon>Streptophyta</taxon>
        <taxon>Embryophyta</taxon>
        <taxon>Tracheophyta</taxon>
        <taxon>Spermatophyta</taxon>
        <taxon>Magnoliopsida</taxon>
        <taxon>eudicotyledons</taxon>
        <taxon>Gunneridae</taxon>
        <taxon>Pentapetalae</taxon>
        <taxon>rosids</taxon>
        <taxon>malvids</taxon>
        <taxon>Malvales</taxon>
        <taxon>Malvaceae</taxon>
        <taxon>Grewioideae</taxon>
        <taxon>Apeibeae</taxon>
        <taxon>Corchorus</taxon>
    </lineage>
</organism>
<dbReference type="EMBL" id="AWWV01010363">
    <property type="protein sequence ID" value="OMO79684.1"/>
    <property type="molecule type" value="Genomic_DNA"/>
</dbReference>
<dbReference type="AlphaFoldDB" id="A0A1R3IAU7"/>
<protein>
    <submittedName>
        <fullName evidence="1">Uncharacterized protein</fullName>
    </submittedName>
</protein>
<keyword evidence="2" id="KW-1185">Reference proteome</keyword>
<name>A0A1R3IAU7_COCAP</name>
<evidence type="ECO:0000313" key="1">
    <source>
        <dbReference type="EMBL" id="OMO79684.1"/>
    </source>
</evidence>
<reference evidence="1 2" key="1">
    <citation type="submission" date="2013-09" db="EMBL/GenBank/DDBJ databases">
        <title>Corchorus capsularis genome sequencing.</title>
        <authorList>
            <person name="Alam M."/>
            <person name="Haque M.S."/>
            <person name="Islam M.S."/>
            <person name="Emdad E.M."/>
            <person name="Islam M.M."/>
            <person name="Ahmed B."/>
            <person name="Halim A."/>
            <person name="Hossen Q.M.M."/>
            <person name="Hossain M.Z."/>
            <person name="Ahmed R."/>
            <person name="Khan M.M."/>
            <person name="Islam R."/>
            <person name="Rashid M.M."/>
            <person name="Khan S.A."/>
            <person name="Rahman M.S."/>
            <person name="Alam M."/>
        </authorList>
    </citation>
    <scope>NUCLEOTIDE SEQUENCE [LARGE SCALE GENOMIC DNA]</scope>
    <source>
        <strain evidence="2">cv. CVL-1</strain>
        <tissue evidence="1">Whole seedling</tissue>
    </source>
</reference>
<evidence type="ECO:0000313" key="2">
    <source>
        <dbReference type="Proteomes" id="UP000188268"/>
    </source>
</evidence>
<dbReference type="Gramene" id="OMO79684">
    <property type="protein sequence ID" value="OMO79684"/>
    <property type="gene ID" value="CCACVL1_13506"/>
</dbReference>